<dbReference type="EMBL" id="CP051140">
    <property type="protein sequence ID" value="QIW96966.1"/>
    <property type="molecule type" value="Genomic_DNA"/>
</dbReference>
<organism evidence="2 3">
    <name type="scientific">Peltaster fructicola</name>
    <dbReference type="NCBI Taxonomy" id="286661"/>
    <lineage>
        <taxon>Eukaryota</taxon>
        <taxon>Fungi</taxon>
        <taxon>Dikarya</taxon>
        <taxon>Ascomycota</taxon>
        <taxon>Pezizomycotina</taxon>
        <taxon>Dothideomycetes</taxon>
        <taxon>Dothideomycetes incertae sedis</taxon>
        <taxon>Peltaster</taxon>
    </lineage>
</organism>
<protein>
    <submittedName>
        <fullName evidence="2">Uncharacterized protein</fullName>
    </submittedName>
</protein>
<evidence type="ECO:0000313" key="2">
    <source>
        <dbReference type="EMBL" id="QIW96966.1"/>
    </source>
</evidence>
<feature type="region of interest" description="Disordered" evidence="1">
    <location>
        <begin position="64"/>
        <end position="87"/>
    </location>
</feature>
<proteinExistence type="predicted"/>
<evidence type="ECO:0000256" key="1">
    <source>
        <dbReference type="SAM" id="MobiDB-lite"/>
    </source>
</evidence>
<accession>A0A6H0XQD4</accession>
<reference evidence="2 3" key="1">
    <citation type="journal article" date="2016" name="Sci. Rep.">
        <title>Peltaster fructicola genome reveals evolution from an invasive phytopathogen to an ectophytic parasite.</title>
        <authorList>
            <person name="Xu C."/>
            <person name="Chen H."/>
            <person name="Gleason M.L."/>
            <person name="Xu J.R."/>
            <person name="Liu H."/>
            <person name="Zhang R."/>
            <person name="Sun G."/>
        </authorList>
    </citation>
    <scope>NUCLEOTIDE SEQUENCE [LARGE SCALE GENOMIC DNA]</scope>
    <source>
        <strain evidence="2 3">LNHT1506</strain>
    </source>
</reference>
<dbReference type="Proteomes" id="UP000503462">
    <property type="component" value="Chromosome 2"/>
</dbReference>
<keyword evidence="3" id="KW-1185">Reference proteome</keyword>
<dbReference type="AlphaFoldDB" id="A0A6H0XQD4"/>
<name>A0A6H0XQD4_9PEZI</name>
<gene>
    <name evidence="2" type="ORF">AMS68_002484</name>
</gene>
<evidence type="ECO:0000313" key="3">
    <source>
        <dbReference type="Proteomes" id="UP000503462"/>
    </source>
</evidence>
<sequence length="87" mass="9985">MADELKWSKKRKEVEWKRSLQYLRSMGLPKSKLQLTRADVEAGRVGKYEDEEYGMYARHDKPDETLASDLKVPGANPVMTDDSPANK</sequence>
<dbReference type="OrthoDB" id="264015at2759"/>